<feature type="transmembrane region" description="Helical" evidence="8">
    <location>
        <begin position="66"/>
        <end position="87"/>
    </location>
</feature>
<dbReference type="Proteomes" id="UP001168821">
    <property type="component" value="Unassembled WGS sequence"/>
</dbReference>
<gene>
    <name evidence="9" type="ORF">Zmor_013724</name>
</gene>
<feature type="transmembrane region" description="Helical" evidence="8">
    <location>
        <begin position="125"/>
        <end position="155"/>
    </location>
</feature>
<evidence type="ECO:0000256" key="3">
    <source>
        <dbReference type="ARBA" id="ARBA00022475"/>
    </source>
</evidence>
<dbReference type="GO" id="GO:0008527">
    <property type="term" value="F:taste receptor activity"/>
    <property type="evidence" value="ECO:0007669"/>
    <property type="project" value="InterPro"/>
</dbReference>
<keyword evidence="7" id="KW-0675">Receptor</keyword>
<evidence type="ECO:0000256" key="1">
    <source>
        <dbReference type="ARBA" id="ARBA00004651"/>
    </source>
</evidence>
<keyword evidence="5 8" id="KW-1133">Transmembrane helix</keyword>
<dbReference type="PANTHER" id="PTHR21421">
    <property type="entry name" value="GUSTATORY RECEPTOR"/>
    <property type="match status" value="1"/>
</dbReference>
<keyword evidence="10" id="KW-1185">Reference proteome</keyword>
<evidence type="ECO:0000313" key="9">
    <source>
        <dbReference type="EMBL" id="KAJ3654545.1"/>
    </source>
</evidence>
<dbReference type="GO" id="GO:0050916">
    <property type="term" value="P:sensory perception of sweet taste"/>
    <property type="evidence" value="ECO:0007669"/>
    <property type="project" value="UniProtKB-ARBA"/>
</dbReference>
<evidence type="ECO:0000256" key="6">
    <source>
        <dbReference type="ARBA" id="ARBA00023136"/>
    </source>
</evidence>
<evidence type="ECO:0008006" key="11">
    <source>
        <dbReference type="Google" id="ProtNLM"/>
    </source>
</evidence>
<proteinExistence type="inferred from homology"/>
<keyword evidence="6 8" id="KW-0472">Membrane</keyword>
<evidence type="ECO:0000256" key="5">
    <source>
        <dbReference type="ARBA" id="ARBA00022989"/>
    </source>
</evidence>
<dbReference type="PANTHER" id="PTHR21421:SF29">
    <property type="entry name" value="GUSTATORY RECEPTOR 5A FOR TREHALOSE-RELATED"/>
    <property type="match status" value="1"/>
</dbReference>
<feature type="transmembrane region" description="Helical" evidence="8">
    <location>
        <begin position="12"/>
        <end position="34"/>
    </location>
</feature>
<sequence>MVLNAKRSDNTALLVLFIFNSMTFLSHVTFIRLAKEWPSLMESWNFVEKRMQYGRIRVNVRRKCKFIAIVFVLVRTVHLITRQLYYITTISKSASTLTEGLKYYFNKVFLYSYIFRIFGYDPYRAVIVLIVSYVSAFGYLFVDIVIILICLSFSLRLIQLKSKIKLLIKDKIRNKVLWKSLRTEHFYLCKLCASINDKLGNLILLSYATNLYLIIIDWFGAARIERSFLKKAHYSMSIIIDTSKLIAVSWYAASVHEENNNVFKCLLSIPSFLYNLEIERFTNQAIFMKCVISGKKLFTITRGTIFKIAGALVTYELVVLQFNTKLIPNYDDEIHYSGTGFNNSFHQSAG</sequence>
<evidence type="ECO:0000256" key="7">
    <source>
        <dbReference type="ARBA" id="ARBA00023170"/>
    </source>
</evidence>
<dbReference type="EMBL" id="JALNTZ010000004">
    <property type="protein sequence ID" value="KAJ3654545.1"/>
    <property type="molecule type" value="Genomic_DNA"/>
</dbReference>
<dbReference type="AlphaFoldDB" id="A0AA38MEZ4"/>
<keyword evidence="4 8" id="KW-0812">Transmembrane</keyword>
<keyword evidence="3" id="KW-1003">Cell membrane</keyword>
<feature type="transmembrane region" description="Helical" evidence="8">
    <location>
        <begin position="202"/>
        <end position="221"/>
    </location>
</feature>
<comment type="caution">
    <text evidence="9">The sequence shown here is derived from an EMBL/GenBank/DDBJ whole genome shotgun (WGS) entry which is preliminary data.</text>
</comment>
<comment type="similarity">
    <text evidence="2">Belongs to the insect chemoreceptor superfamily. Gustatory receptor (GR) family. Gr5a subfamily.</text>
</comment>
<organism evidence="9 10">
    <name type="scientific">Zophobas morio</name>
    <dbReference type="NCBI Taxonomy" id="2755281"/>
    <lineage>
        <taxon>Eukaryota</taxon>
        <taxon>Metazoa</taxon>
        <taxon>Ecdysozoa</taxon>
        <taxon>Arthropoda</taxon>
        <taxon>Hexapoda</taxon>
        <taxon>Insecta</taxon>
        <taxon>Pterygota</taxon>
        <taxon>Neoptera</taxon>
        <taxon>Endopterygota</taxon>
        <taxon>Coleoptera</taxon>
        <taxon>Polyphaga</taxon>
        <taxon>Cucujiformia</taxon>
        <taxon>Tenebrionidae</taxon>
        <taxon>Zophobas</taxon>
    </lineage>
</organism>
<dbReference type="InterPro" id="IPR009318">
    <property type="entry name" value="Gustatory_rcpt"/>
</dbReference>
<evidence type="ECO:0000256" key="4">
    <source>
        <dbReference type="ARBA" id="ARBA00022692"/>
    </source>
</evidence>
<evidence type="ECO:0000256" key="2">
    <source>
        <dbReference type="ARBA" id="ARBA00005327"/>
    </source>
</evidence>
<protein>
    <recommendedName>
        <fullName evidence="11">Gustatory receptor</fullName>
    </recommendedName>
</protein>
<dbReference type="GO" id="GO:0005886">
    <property type="term" value="C:plasma membrane"/>
    <property type="evidence" value="ECO:0007669"/>
    <property type="project" value="UniProtKB-SubCell"/>
</dbReference>
<comment type="subcellular location">
    <subcellularLocation>
        <location evidence="1">Cell membrane</location>
        <topology evidence="1">Multi-pass membrane protein</topology>
    </subcellularLocation>
</comment>
<evidence type="ECO:0000313" key="10">
    <source>
        <dbReference type="Proteomes" id="UP001168821"/>
    </source>
</evidence>
<evidence type="ECO:0000256" key="8">
    <source>
        <dbReference type="SAM" id="Phobius"/>
    </source>
</evidence>
<reference evidence="9" key="1">
    <citation type="journal article" date="2023" name="G3 (Bethesda)">
        <title>Whole genome assemblies of Zophobas morio and Tenebrio molitor.</title>
        <authorList>
            <person name="Kaur S."/>
            <person name="Stinson S.A."/>
            <person name="diCenzo G.C."/>
        </authorList>
    </citation>
    <scope>NUCLEOTIDE SEQUENCE</scope>
    <source>
        <strain evidence="9">QUZm001</strain>
    </source>
</reference>
<name>A0AA38MEZ4_9CUCU</name>
<accession>A0AA38MEZ4</accession>
<dbReference type="Pfam" id="PF06151">
    <property type="entry name" value="Trehalose_recp"/>
    <property type="match status" value="1"/>
</dbReference>